<evidence type="ECO:0000313" key="2">
    <source>
        <dbReference type="EMBL" id="MCA9386633.1"/>
    </source>
</evidence>
<dbReference type="EMBL" id="JAGQLF010000009">
    <property type="protein sequence ID" value="MCA9386633.1"/>
    <property type="molecule type" value="Genomic_DNA"/>
</dbReference>
<protein>
    <submittedName>
        <fullName evidence="2">Ribonuclease HI family protein</fullName>
    </submittedName>
</protein>
<dbReference type="CDD" id="cd09279">
    <property type="entry name" value="RNase_HI_like"/>
    <property type="match status" value="1"/>
</dbReference>
<dbReference type="PROSITE" id="PS50879">
    <property type="entry name" value="RNASE_H_1"/>
    <property type="match status" value="1"/>
</dbReference>
<name>A0A955L9Q8_9BACT</name>
<dbReference type="Pfam" id="PF13456">
    <property type="entry name" value="RVT_3"/>
    <property type="match status" value="1"/>
</dbReference>
<dbReference type="AlphaFoldDB" id="A0A955L9Q8"/>
<feature type="domain" description="RNase H type-1" evidence="1">
    <location>
        <begin position="1"/>
        <end position="132"/>
    </location>
</feature>
<dbReference type="PANTHER" id="PTHR48475:SF1">
    <property type="entry name" value="RNASE H TYPE-1 DOMAIN-CONTAINING PROTEIN"/>
    <property type="match status" value="1"/>
</dbReference>
<gene>
    <name evidence="2" type="ORF">KC669_01220</name>
</gene>
<dbReference type="Proteomes" id="UP000714915">
    <property type="component" value="Unassembled WGS sequence"/>
</dbReference>
<dbReference type="PANTHER" id="PTHR48475">
    <property type="entry name" value="RIBONUCLEASE H"/>
    <property type="match status" value="1"/>
</dbReference>
<evidence type="ECO:0000313" key="3">
    <source>
        <dbReference type="Proteomes" id="UP000714915"/>
    </source>
</evidence>
<dbReference type="InterPro" id="IPR012337">
    <property type="entry name" value="RNaseH-like_sf"/>
</dbReference>
<dbReference type="InterPro" id="IPR036397">
    <property type="entry name" value="RNaseH_sf"/>
</dbReference>
<evidence type="ECO:0000259" key="1">
    <source>
        <dbReference type="PROSITE" id="PS50879"/>
    </source>
</evidence>
<dbReference type="InterPro" id="IPR002156">
    <property type="entry name" value="RNaseH_domain"/>
</dbReference>
<comment type="caution">
    <text evidence="2">The sequence shown here is derived from an EMBL/GenBank/DDBJ whole genome shotgun (WGS) entry which is preliminary data.</text>
</comment>
<dbReference type="SUPFAM" id="SSF53098">
    <property type="entry name" value="Ribonuclease H-like"/>
    <property type="match status" value="1"/>
</dbReference>
<accession>A0A955L9Q8</accession>
<sequence>MYKLFTDGGARGNPGPAAIGAFIFDNEDNLAAFDGKYLGEATNNEAEYNALILGLTLANKEGIKEIDCFLDSELVVKQLNGQYLVKQEHLQKLKAEVQDLVFLFEKIAIHHVPREQNKHADRMVNVILDSIQ</sequence>
<reference evidence="2" key="2">
    <citation type="journal article" date="2021" name="Microbiome">
        <title>Successional dynamics and alternative stable states in a saline activated sludge microbial community over 9 years.</title>
        <authorList>
            <person name="Wang Y."/>
            <person name="Ye J."/>
            <person name="Ju F."/>
            <person name="Liu L."/>
            <person name="Boyd J.A."/>
            <person name="Deng Y."/>
            <person name="Parks D.H."/>
            <person name="Jiang X."/>
            <person name="Yin X."/>
            <person name="Woodcroft B.J."/>
            <person name="Tyson G.W."/>
            <person name="Hugenholtz P."/>
            <person name="Polz M.F."/>
            <person name="Zhang T."/>
        </authorList>
    </citation>
    <scope>NUCLEOTIDE SEQUENCE</scope>
    <source>
        <strain evidence="2">HKST-UBA09</strain>
    </source>
</reference>
<dbReference type="GO" id="GO:0004523">
    <property type="term" value="F:RNA-DNA hybrid ribonuclease activity"/>
    <property type="evidence" value="ECO:0007669"/>
    <property type="project" value="InterPro"/>
</dbReference>
<dbReference type="Gene3D" id="3.30.420.10">
    <property type="entry name" value="Ribonuclease H-like superfamily/Ribonuclease H"/>
    <property type="match status" value="1"/>
</dbReference>
<proteinExistence type="predicted"/>
<dbReference type="GO" id="GO:0003676">
    <property type="term" value="F:nucleic acid binding"/>
    <property type="evidence" value="ECO:0007669"/>
    <property type="project" value="InterPro"/>
</dbReference>
<reference evidence="2" key="1">
    <citation type="submission" date="2020-04" db="EMBL/GenBank/DDBJ databases">
        <authorList>
            <person name="Zhang T."/>
        </authorList>
    </citation>
    <scope>NUCLEOTIDE SEQUENCE</scope>
    <source>
        <strain evidence="2">HKST-UBA09</strain>
    </source>
</reference>
<dbReference type="FunFam" id="3.30.420.10:FF:000076">
    <property type="entry name" value="RBR-type E3 ubiquitin transferase"/>
    <property type="match status" value="1"/>
</dbReference>
<organism evidence="2 3">
    <name type="scientific">Candidatus Dojkabacteria bacterium</name>
    <dbReference type="NCBI Taxonomy" id="2099670"/>
    <lineage>
        <taxon>Bacteria</taxon>
        <taxon>Candidatus Dojkabacteria</taxon>
    </lineage>
</organism>